<dbReference type="Pfam" id="PF02613">
    <property type="entry name" value="Nitrate_red_del"/>
    <property type="match status" value="1"/>
</dbReference>
<dbReference type="HOGENOM" id="CLU_077650_7_2_6"/>
<evidence type="ECO:0000313" key="3">
    <source>
        <dbReference type="Proteomes" id="UP000001955"/>
    </source>
</evidence>
<dbReference type="eggNOG" id="COG3381">
    <property type="taxonomic scope" value="Bacteria"/>
</dbReference>
<dbReference type="Gene3D" id="1.10.3480.10">
    <property type="entry name" value="TorD-like"/>
    <property type="match status" value="1"/>
</dbReference>
<accession>I2BAH7</accession>
<dbReference type="InterPro" id="IPR036411">
    <property type="entry name" value="TorD-like_sf"/>
</dbReference>
<dbReference type="OrthoDB" id="5684843at2"/>
<dbReference type="Proteomes" id="UP000001955">
    <property type="component" value="Chromosome"/>
</dbReference>
<dbReference type="KEGG" id="ebt:EBL_c24420"/>
<dbReference type="AlphaFoldDB" id="I2BAH7"/>
<dbReference type="EMBL" id="CP001560">
    <property type="protein sequence ID" value="AFJ47531.1"/>
    <property type="molecule type" value="Genomic_DNA"/>
</dbReference>
<evidence type="ECO:0000313" key="2">
    <source>
        <dbReference type="EMBL" id="AFJ47531.1"/>
    </source>
</evidence>
<proteinExistence type="predicted"/>
<reference evidence="2 3" key="1">
    <citation type="journal article" date="2012" name="J. Bacteriol.">
        <title>Complete genome sequence of the B12-producing Shimwellia blattae strain DSM 4481, isolated from a cockroach.</title>
        <authorList>
            <person name="Brzuszkiewicz E."/>
            <person name="Waschkowitz T."/>
            <person name="Wiezer A."/>
            <person name="Daniel R."/>
        </authorList>
    </citation>
    <scope>NUCLEOTIDE SEQUENCE [LARGE SCALE GENOMIC DNA]</scope>
    <source>
        <strain evidence="3">ATCC 29907 / DSM 4481 / JCM 1650 / NBRC 105725 / CDC 9005-74</strain>
    </source>
</reference>
<evidence type="ECO:0000256" key="1">
    <source>
        <dbReference type="ARBA" id="ARBA00023186"/>
    </source>
</evidence>
<dbReference type="PANTHER" id="PTHR34227:SF12">
    <property type="entry name" value="CHAPERONE PROTEIN YCDY"/>
    <property type="match status" value="1"/>
</dbReference>
<organism evidence="2 3">
    <name type="scientific">Shimwellia blattae (strain ATCC 29907 / DSM 4481 / JCM 1650 / NBRC 105725 / CDC 9005-74)</name>
    <name type="common">Escherichia blattae</name>
    <dbReference type="NCBI Taxonomy" id="630626"/>
    <lineage>
        <taxon>Bacteria</taxon>
        <taxon>Pseudomonadati</taxon>
        <taxon>Pseudomonadota</taxon>
        <taxon>Gammaproteobacteria</taxon>
        <taxon>Enterobacterales</taxon>
        <taxon>Enterobacteriaceae</taxon>
        <taxon>Shimwellia</taxon>
    </lineage>
</organism>
<dbReference type="InterPro" id="IPR050289">
    <property type="entry name" value="TorD/DmsD_chaperones"/>
</dbReference>
<dbReference type="InterPro" id="IPR026269">
    <property type="entry name" value="DmsD-type"/>
</dbReference>
<dbReference type="PANTHER" id="PTHR34227">
    <property type="entry name" value="CHAPERONE PROTEIN YCDY"/>
    <property type="match status" value="1"/>
</dbReference>
<protein>
    <submittedName>
        <fullName evidence="2">Putative oxidoreductase component</fullName>
    </submittedName>
</protein>
<dbReference type="STRING" id="630626.EBL_c24420"/>
<keyword evidence="1" id="KW-0143">Chaperone</keyword>
<gene>
    <name evidence="2" type="primary">ycdY</name>
    <name evidence="2" type="ordered locus">EBL_c24420</name>
</gene>
<dbReference type="SUPFAM" id="SSF89155">
    <property type="entry name" value="TorD-like"/>
    <property type="match status" value="1"/>
</dbReference>
<keyword evidence="3" id="KW-1185">Reference proteome</keyword>
<dbReference type="RefSeq" id="WP_002440185.1">
    <property type="nucleotide sequence ID" value="NC_017910.1"/>
</dbReference>
<dbReference type="InterPro" id="IPR020945">
    <property type="entry name" value="DMSO/NO3_reduct_chaperone"/>
</dbReference>
<sequence length="189" mass="21233">MNDFSLLCRVLGSLFYRQPQDPVLAPVYTLIREGKLAANWPLEQDELLARLAQHAAADEINADYQALFGGEDPRVSPYRSAWVEPGAPDVRQYLTERGMPLPEGAVDHFGQILLAGSWLEDQRLDDETEALTTFFADFLLPWCGTFLGKTEAHATTAFWRTLAIVTRDAIQAMWDDLQEDDEACATPEE</sequence>
<dbReference type="PIRSF" id="PIRSF004690">
    <property type="entry name" value="DmsD"/>
    <property type="match status" value="1"/>
</dbReference>
<name>I2BAH7_SHIBC</name>
<accession>K6VDF5</accession>